<name>A0A0F8EDN1_METMZ</name>
<dbReference type="AlphaFoldDB" id="A0A0F8EDN1"/>
<reference evidence="10 11" key="1">
    <citation type="journal article" date="2015" name="ISME J.">
        <title>Genomic and phenotypic differentiation among Methanosarcina mazei populations from Columbia River sediment.</title>
        <authorList>
            <person name="Youngblut N.D."/>
            <person name="Wirth J.S."/>
            <person name="Henriksen J.R."/>
            <person name="Smith M."/>
            <person name="Simon H."/>
            <person name="Metcalf W.W."/>
            <person name="Whitaker R.J."/>
        </authorList>
    </citation>
    <scope>NUCLEOTIDE SEQUENCE [LARGE SCALE GENOMIC DNA]</scope>
    <source>
        <strain evidence="9 16">1.F.M.0.5</strain>
        <strain evidence="3 10">3.F.A.1A.3</strain>
        <strain evidence="4 14">3.F.A.2.12</strain>
        <strain evidence="5 15">3.F.A.2.3</strain>
        <strain evidence="6 11">3.F.A.2.5</strain>
        <strain evidence="7 12">3.F.A.2.6</strain>
        <strain evidence="8 13">3.F.A.2.7</strain>
    </source>
</reference>
<evidence type="ECO:0000313" key="7">
    <source>
        <dbReference type="EMBL" id="KKG47795.1"/>
    </source>
</evidence>
<evidence type="ECO:0000313" key="16">
    <source>
        <dbReference type="Proteomes" id="UP000034921"/>
    </source>
</evidence>
<dbReference type="Proteomes" id="UP000034195">
    <property type="component" value="Unassembled WGS sequence"/>
</dbReference>
<evidence type="ECO:0000313" key="5">
    <source>
        <dbReference type="EMBL" id="KKG39390.1"/>
    </source>
</evidence>
<dbReference type="GO" id="GO:0006261">
    <property type="term" value="P:DNA-templated DNA replication"/>
    <property type="evidence" value="ECO:0007669"/>
    <property type="project" value="InterPro"/>
</dbReference>
<evidence type="ECO:0000313" key="11">
    <source>
        <dbReference type="Proteomes" id="UP000034151"/>
    </source>
</evidence>
<evidence type="ECO:0000313" key="13">
    <source>
        <dbReference type="Proteomes" id="UP000034243"/>
    </source>
</evidence>
<dbReference type="Proteomes" id="UP000034921">
    <property type="component" value="Unassembled WGS sequence"/>
</dbReference>
<dbReference type="Proteomes" id="UP000034577">
    <property type="component" value="Unassembled WGS sequence"/>
</dbReference>
<dbReference type="EMBL" id="JJPB01000086">
    <property type="protein sequence ID" value="KKG31043.1"/>
    <property type="molecule type" value="Genomic_DNA"/>
</dbReference>
<keyword evidence="1" id="KW-0235">DNA replication</keyword>
<dbReference type="GO" id="GO:0003887">
    <property type="term" value="F:DNA-directed DNA polymerase activity"/>
    <property type="evidence" value="ECO:0007669"/>
    <property type="project" value="InterPro"/>
</dbReference>
<dbReference type="Proteomes" id="UP000033878">
    <property type="component" value="Unassembled WGS sequence"/>
</dbReference>
<gene>
    <name evidence="4" type="ORF">DU35_11420</name>
    <name evidence="8" type="ORF">DU36_04305</name>
    <name evidence="7" type="ORF">DU38_05225</name>
    <name evidence="6" type="ORF">DU39_05080</name>
    <name evidence="5" type="ORF">DU41_16160</name>
    <name evidence="3" type="ORF">DU49_04255</name>
    <name evidence="9" type="ORF">DU60_08060</name>
</gene>
<dbReference type="Gene3D" id="3.30.70.370">
    <property type="match status" value="1"/>
</dbReference>
<dbReference type="PRINTS" id="PR00868">
    <property type="entry name" value="DNAPOLI"/>
</dbReference>
<dbReference type="Pfam" id="PF00476">
    <property type="entry name" value="DNA_pol_A"/>
    <property type="match status" value="1"/>
</dbReference>
<comment type="caution">
    <text evidence="4">The sequence shown here is derived from an EMBL/GenBank/DDBJ whole genome shotgun (WGS) entry which is preliminary data.</text>
</comment>
<dbReference type="EMBL" id="JJPH01000022">
    <property type="protein sequence ID" value="KKG55258.1"/>
    <property type="molecule type" value="Genomic_DNA"/>
</dbReference>
<dbReference type="Proteomes" id="UP000034243">
    <property type="component" value="Unassembled WGS sequence"/>
</dbReference>
<dbReference type="RefSeq" id="WP_048038504.1">
    <property type="nucleotide sequence ID" value="NZ_JJPB01000086.1"/>
</dbReference>
<dbReference type="EMBL" id="JJPD01000145">
    <property type="protein sequence ID" value="KKG38797.1"/>
    <property type="molecule type" value="Genomic_DNA"/>
</dbReference>
<dbReference type="InterPro" id="IPR001098">
    <property type="entry name" value="DNA-dir_DNA_pol_A_palm_dom"/>
</dbReference>
<dbReference type="GO" id="GO:0006302">
    <property type="term" value="P:double-strand break repair"/>
    <property type="evidence" value="ECO:0007669"/>
    <property type="project" value="TreeGrafter"/>
</dbReference>
<evidence type="ECO:0000313" key="6">
    <source>
        <dbReference type="EMBL" id="KKG46989.1"/>
    </source>
</evidence>
<evidence type="ECO:0000313" key="8">
    <source>
        <dbReference type="EMBL" id="KKG55258.1"/>
    </source>
</evidence>
<evidence type="ECO:0000313" key="15">
    <source>
        <dbReference type="Proteomes" id="UP000034667"/>
    </source>
</evidence>
<dbReference type="EMBL" id="JJPG01000144">
    <property type="protein sequence ID" value="KKG47795.1"/>
    <property type="molecule type" value="Genomic_DNA"/>
</dbReference>
<evidence type="ECO:0000313" key="9">
    <source>
        <dbReference type="EMBL" id="KKH24558.1"/>
    </source>
</evidence>
<dbReference type="InterPro" id="IPR043502">
    <property type="entry name" value="DNA/RNA_pol_sf"/>
</dbReference>
<dbReference type="EMBL" id="JJQE01000161">
    <property type="protein sequence ID" value="KKH24558.1"/>
    <property type="molecule type" value="Genomic_DNA"/>
</dbReference>
<dbReference type="PANTHER" id="PTHR10133">
    <property type="entry name" value="DNA POLYMERASE I"/>
    <property type="match status" value="1"/>
</dbReference>
<dbReference type="GO" id="GO:0003677">
    <property type="term" value="F:DNA binding"/>
    <property type="evidence" value="ECO:0007669"/>
    <property type="project" value="InterPro"/>
</dbReference>
<dbReference type="EMBL" id="JJPF01000002">
    <property type="protein sequence ID" value="KKG46989.1"/>
    <property type="molecule type" value="Genomic_DNA"/>
</dbReference>
<evidence type="ECO:0000313" key="14">
    <source>
        <dbReference type="Proteomes" id="UP000034577"/>
    </source>
</evidence>
<evidence type="ECO:0000259" key="2">
    <source>
        <dbReference type="SMART" id="SM00482"/>
    </source>
</evidence>
<dbReference type="PANTHER" id="PTHR10133:SF27">
    <property type="entry name" value="DNA POLYMERASE NU"/>
    <property type="match status" value="1"/>
</dbReference>
<proteinExistence type="predicted"/>
<dbReference type="Proteomes" id="UP000034151">
    <property type="component" value="Unassembled WGS sequence"/>
</dbReference>
<dbReference type="SUPFAM" id="SSF56672">
    <property type="entry name" value="DNA/RNA polymerases"/>
    <property type="match status" value="1"/>
</dbReference>
<dbReference type="Gene3D" id="1.10.150.20">
    <property type="entry name" value="5' to 3' exonuclease, C-terminal subdomain"/>
    <property type="match status" value="1"/>
</dbReference>
<dbReference type="EMBL" id="JJPE01000168">
    <property type="protein sequence ID" value="KKG39390.1"/>
    <property type="molecule type" value="Genomic_DNA"/>
</dbReference>
<dbReference type="Proteomes" id="UP000034667">
    <property type="component" value="Unassembled WGS sequence"/>
</dbReference>
<organism evidence="4 14">
    <name type="scientific">Methanosarcina mazei</name>
    <name type="common">Methanosarcina frisia</name>
    <dbReference type="NCBI Taxonomy" id="2209"/>
    <lineage>
        <taxon>Archaea</taxon>
        <taxon>Methanobacteriati</taxon>
        <taxon>Methanobacteriota</taxon>
        <taxon>Stenosarchaea group</taxon>
        <taxon>Methanomicrobia</taxon>
        <taxon>Methanosarcinales</taxon>
        <taxon>Methanosarcinaceae</taxon>
        <taxon>Methanosarcina</taxon>
    </lineage>
</organism>
<evidence type="ECO:0000313" key="10">
    <source>
        <dbReference type="Proteomes" id="UP000033878"/>
    </source>
</evidence>
<dbReference type="PATRIC" id="fig|2209.39.peg.1149"/>
<dbReference type="InterPro" id="IPR002298">
    <property type="entry name" value="DNA_polymerase_A"/>
</dbReference>
<evidence type="ECO:0000313" key="12">
    <source>
        <dbReference type="Proteomes" id="UP000034195"/>
    </source>
</evidence>
<sequence>MLPFLSFDHIYVVDFEFISKPGERQQPVCVVSHELLTGETKRLWLAEVDPLTLDPPYSLGKNDLFIAYFSSAEWHCHLSLNWPMPTNVIDLYAEYKIQVNHSGIEKEKAGLLDACRRYGIKSIDSEEKENARNRILQGPPYSEEEKVYILKYCESDVLETAELFRRMISNPDFDLSTALFRGEYMKTIASMEYHGIPVDIDALNFMKLNWDRVKLKLIKDIDRDYNVFEGTKFKVSKFEAYVSQRGWAWPRTEKGNLKLDDDTFKEMVELHPELRPLKDLRYILGKLHLKDLPIGSDGRSRAMLSPFATKTGRNAPKGRFMFALAACMRSLIKPEPGKVLAYIDYSQQEFFIAAVLSDDQNMKTAYYSGDPYLAFAKQAGAAPPEATKASHKEVRSLFKTCVLGVQYGLGAESLALKINKSTPYARELLGHHKRVYKRYWSWADITWTRACLLKKIETCYGWRMAVKGSDRKEMLTVKNFPIQATGAEILRVACIRLIENNIKLIAPIHDAVMIECDEETAAEEILLAMKIMSDASEVVLGAGNRLRTEADIIRYPGRYIDEKGTETWDLITNILAEIKEEGLRGQTNLSNFCENKVNFAVQQN</sequence>
<evidence type="ECO:0000256" key="1">
    <source>
        <dbReference type="ARBA" id="ARBA00022705"/>
    </source>
</evidence>
<feature type="domain" description="DNA-directed DNA polymerase family A palm" evidence="2">
    <location>
        <begin position="328"/>
        <end position="520"/>
    </location>
</feature>
<protein>
    <recommendedName>
        <fullName evidence="2">DNA-directed DNA polymerase family A palm domain-containing protein</fullName>
    </recommendedName>
</protein>
<dbReference type="SMART" id="SM00482">
    <property type="entry name" value="POLAc"/>
    <property type="match status" value="1"/>
</dbReference>
<evidence type="ECO:0000313" key="3">
    <source>
        <dbReference type="EMBL" id="KKG31043.1"/>
    </source>
</evidence>
<evidence type="ECO:0000313" key="4">
    <source>
        <dbReference type="EMBL" id="KKG38797.1"/>
    </source>
</evidence>
<accession>A0A0F8EDN1</accession>